<name>A0A848B1C4_9BACT</name>
<accession>A0A848B1C4</accession>
<dbReference type="Proteomes" id="UP000576225">
    <property type="component" value="Unassembled WGS sequence"/>
</dbReference>
<organism evidence="1 2">
    <name type="scientific">Victivallis vadensis</name>
    <dbReference type="NCBI Taxonomy" id="172901"/>
    <lineage>
        <taxon>Bacteria</taxon>
        <taxon>Pseudomonadati</taxon>
        <taxon>Lentisphaerota</taxon>
        <taxon>Lentisphaeria</taxon>
        <taxon>Victivallales</taxon>
        <taxon>Victivallaceae</taxon>
        <taxon>Victivallis</taxon>
    </lineage>
</organism>
<evidence type="ECO:0000313" key="2">
    <source>
        <dbReference type="Proteomes" id="UP000576225"/>
    </source>
</evidence>
<sequence length="140" mass="16841">MDNKVFAQKVKRLYTGTINDFEYHNPTDAENSVCELVSLANEDRKQELIRLIYYFLTQATEQFIEMWLYMLLISLYCKPRDIEVLDESEAAFFASFSKYEISILNKAVNYFLNQYPRIMSQKEKEKLRCYWQSLKKQKEN</sequence>
<comment type="caution">
    <text evidence="1">The sequence shown here is derived from an EMBL/GenBank/DDBJ whole genome shotgun (WGS) entry which is preliminary data.</text>
</comment>
<gene>
    <name evidence="1" type="ORF">HF882_22385</name>
</gene>
<reference evidence="1 2" key="1">
    <citation type="submission" date="2020-04" db="EMBL/GenBank/DDBJ databases">
        <authorList>
            <person name="Hitch T.C.A."/>
            <person name="Wylensek D."/>
            <person name="Clavel T."/>
        </authorList>
    </citation>
    <scope>NUCLEOTIDE SEQUENCE [LARGE SCALE GENOMIC DNA]</scope>
    <source>
        <strain evidence="1 2">COR2-253-APC-1A</strain>
    </source>
</reference>
<dbReference type="RefSeq" id="WP_168964241.1">
    <property type="nucleotide sequence ID" value="NZ_CAJKCJ010000063.1"/>
</dbReference>
<evidence type="ECO:0000313" key="1">
    <source>
        <dbReference type="EMBL" id="NMD89338.1"/>
    </source>
</evidence>
<dbReference type="AlphaFoldDB" id="A0A848B1C4"/>
<proteinExistence type="predicted"/>
<protein>
    <submittedName>
        <fullName evidence="1">Uncharacterized protein</fullName>
    </submittedName>
</protein>
<dbReference type="EMBL" id="JABAEW010000106">
    <property type="protein sequence ID" value="NMD89338.1"/>
    <property type="molecule type" value="Genomic_DNA"/>
</dbReference>